<organism evidence="1 2">
    <name type="scientific">Roseibium alexandrii</name>
    <dbReference type="NCBI Taxonomy" id="388408"/>
    <lineage>
        <taxon>Bacteria</taxon>
        <taxon>Pseudomonadati</taxon>
        <taxon>Pseudomonadota</taxon>
        <taxon>Alphaproteobacteria</taxon>
        <taxon>Hyphomicrobiales</taxon>
        <taxon>Stappiaceae</taxon>
        <taxon>Roseibium</taxon>
    </lineage>
</organism>
<proteinExistence type="predicted"/>
<dbReference type="RefSeq" id="WP_055671972.1">
    <property type="nucleotide sequence ID" value="NZ_CXWD01000008.1"/>
</dbReference>
<gene>
    <name evidence="1" type="ORF">LAX5112_02351</name>
</gene>
<sequence length="75" mass="8540">MNGVLIALHLVACQPNLLICEDLSASREYWEDMDACQIAREPEMDRARENLPDETVVMSRCRYTIAPDARTAPIF</sequence>
<reference evidence="2" key="1">
    <citation type="submission" date="2015-07" db="EMBL/GenBank/DDBJ databases">
        <authorList>
            <person name="Rodrigo-Torres Lidia"/>
            <person name="Arahal R.David."/>
        </authorList>
    </citation>
    <scope>NUCLEOTIDE SEQUENCE [LARGE SCALE GENOMIC DNA]</scope>
    <source>
        <strain evidence="2">CECT 5112</strain>
    </source>
</reference>
<dbReference type="OrthoDB" id="7679188at2"/>
<keyword evidence="2" id="KW-1185">Reference proteome</keyword>
<dbReference type="AlphaFoldDB" id="A0A0M7A4T0"/>
<dbReference type="EMBL" id="CXWD01000008">
    <property type="protein sequence ID" value="CTQ70088.1"/>
    <property type="molecule type" value="Genomic_DNA"/>
</dbReference>
<protein>
    <submittedName>
        <fullName evidence="1">Uncharacterized protein</fullName>
    </submittedName>
</protein>
<evidence type="ECO:0000313" key="2">
    <source>
        <dbReference type="Proteomes" id="UP000053235"/>
    </source>
</evidence>
<accession>A0A0M7A4T0</accession>
<evidence type="ECO:0000313" key="1">
    <source>
        <dbReference type="EMBL" id="CTQ70088.1"/>
    </source>
</evidence>
<dbReference type="Proteomes" id="UP000053235">
    <property type="component" value="Unassembled WGS sequence"/>
</dbReference>
<name>A0A0M7A4T0_9HYPH</name>